<keyword evidence="1" id="KW-0472">Membrane</keyword>
<accession>A0A2A9NQZ4</accession>
<dbReference type="Proteomes" id="UP000242287">
    <property type="component" value="Unassembled WGS sequence"/>
</dbReference>
<proteinExistence type="predicted"/>
<organism evidence="2 3">
    <name type="scientific">Amanita thiersii Skay4041</name>
    <dbReference type="NCBI Taxonomy" id="703135"/>
    <lineage>
        <taxon>Eukaryota</taxon>
        <taxon>Fungi</taxon>
        <taxon>Dikarya</taxon>
        <taxon>Basidiomycota</taxon>
        <taxon>Agaricomycotina</taxon>
        <taxon>Agaricomycetes</taxon>
        <taxon>Agaricomycetidae</taxon>
        <taxon>Agaricales</taxon>
        <taxon>Pluteineae</taxon>
        <taxon>Amanitaceae</taxon>
        <taxon>Amanita</taxon>
    </lineage>
</organism>
<sequence length="95" mass="9972">MLERAFGPKSKSPSHVNDAFVDAEGHPLVGTVDAKGRLVTQGPKKRVALRVLQVSLALVAAIPSIYAALAIKPKEAPPPAGKPAAYILYVLSVMT</sequence>
<keyword evidence="1" id="KW-1133">Transmembrane helix</keyword>
<dbReference type="OrthoDB" id="3253553at2759"/>
<protein>
    <submittedName>
        <fullName evidence="2">Uncharacterized protein</fullName>
    </submittedName>
</protein>
<feature type="transmembrane region" description="Helical" evidence="1">
    <location>
        <begin position="47"/>
        <end position="69"/>
    </location>
</feature>
<keyword evidence="3" id="KW-1185">Reference proteome</keyword>
<dbReference type="AlphaFoldDB" id="A0A2A9NQZ4"/>
<evidence type="ECO:0000313" key="2">
    <source>
        <dbReference type="EMBL" id="PFH51744.1"/>
    </source>
</evidence>
<dbReference type="EMBL" id="KZ301985">
    <property type="protein sequence ID" value="PFH51744.1"/>
    <property type="molecule type" value="Genomic_DNA"/>
</dbReference>
<reference evidence="2 3" key="1">
    <citation type="submission" date="2014-02" db="EMBL/GenBank/DDBJ databases">
        <title>Transposable element dynamics among asymbiotic and ectomycorrhizal Amanita fungi.</title>
        <authorList>
            <consortium name="DOE Joint Genome Institute"/>
            <person name="Hess J."/>
            <person name="Skrede I."/>
            <person name="Wolfe B."/>
            <person name="LaButti K."/>
            <person name="Ohm R.A."/>
            <person name="Grigoriev I.V."/>
            <person name="Pringle A."/>
        </authorList>
    </citation>
    <scope>NUCLEOTIDE SEQUENCE [LARGE SCALE GENOMIC DNA]</scope>
    <source>
        <strain evidence="2 3">SKay4041</strain>
    </source>
</reference>
<evidence type="ECO:0000313" key="3">
    <source>
        <dbReference type="Proteomes" id="UP000242287"/>
    </source>
</evidence>
<keyword evidence="1" id="KW-0812">Transmembrane</keyword>
<evidence type="ECO:0000256" key="1">
    <source>
        <dbReference type="SAM" id="Phobius"/>
    </source>
</evidence>
<feature type="non-terminal residue" evidence="2">
    <location>
        <position position="95"/>
    </location>
</feature>
<name>A0A2A9NQZ4_9AGAR</name>
<gene>
    <name evidence="2" type="ORF">AMATHDRAFT_92763</name>
</gene>